<dbReference type="InterPro" id="IPR023614">
    <property type="entry name" value="Porin_dom_sf"/>
</dbReference>
<comment type="caution">
    <text evidence="2">The sequence shown here is derived from an EMBL/GenBank/DDBJ whole genome shotgun (WGS) entry which is preliminary data.</text>
</comment>
<gene>
    <name evidence="2" type="ORF">JIN83_07840</name>
</gene>
<proteinExistence type="predicted"/>
<keyword evidence="3" id="KW-1185">Reference proteome</keyword>
<protein>
    <recommendedName>
        <fullName evidence="4">Porin</fullName>
    </recommendedName>
</protein>
<evidence type="ECO:0008006" key="4">
    <source>
        <dbReference type="Google" id="ProtNLM"/>
    </source>
</evidence>
<dbReference type="Proteomes" id="UP000634206">
    <property type="component" value="Unassembled WGS sequence"/>
</dbReference>
<feature type="signal peptide" evidence="1">
    <location>
        <begin position="1"/>
        <end position="23"/>
    </location>
</feature>
<sequence length="406" mass="44948">MIKNNQIASALLGATALTGTAIAGEVMAPPAAPAPNNGSWCDGFSTVGKFYEDKNAPFIQSLKFFGRVQLQGAYINGDDVDGESFSDTLDEVRRLRFGAEMKFLNGFKLKGNVNLIDDGVRDGEGREYSYQDWDQLKLSYTLKDFAGFDEVSLTYGRHKVKVGHESHTSSKKIKTVERSALSNKIYDGRYTGISVDAERGIWAGTIGYFSLDESDALGSLDNHGSAWYLSSSFDLGGSNLLFDFFYNNDADDSGDDEIGVGYEWVASAAYETQLANWNLMVNVAYGDNGSSDYVKEERSGKFWGVVVMPSTYLIEDKLEFVARYSYMGSDEEEGVRTNSRYFRADVLDHDVDGGRGDSHHSIYAGLNWYLCGHNSKIMVGAEYETLDAPEGDADATTLWAAYRMYF</sequence>
<name>A0AAE2SAK7_9BACT</name>
<dbReference type="Pfam" id="PF07396">
    <property type="entry name" value="Porin_O_P"/>
    <property type="match status" value="1"/>
</dbReference>
<dbReference type="AlphaFoldDB" id="A0AAE2SAK7"/>
<feature type="chain" id="PRO_5042232026" description="Porin" evidence="1">
    <location>
        <begin position="24"/>
        <end position="406"/>
    </location>
</feature>
<keyword evidence="1" id="KW-0732">Signal</keyword>
<dbReference type="RefSeq" id="WP_309489479.1">
    <property type="nucleotide sequence ID" value="NZ_JAENIG010000004.1"/>
</dbReference>
<dbReference type="SUPFAM" id="SSF56935">
    <property type="entry name" value="Porins"/>
    <property type="match status" value="1"/>
</dbReference>
<reference evidence="2" key="1">
    <citation type="submission" date="2021-01" db="EMBL/GenBank/DDBJ databases">
        <title>Modified the classification status of verrucomicrobia.</title>
        <authorList>
            <person name="Feng X."/>
        </authorList>
    </citation>
    <scope>NUCLEOTIDE SEQUENCE</scope>
    <source>
        <strain evidence="2">5K15</strain>
    </source>
</reference>
<accession>A0AAE2SAK7</accession>
<evidence type="ECO:0000313" key="2">
    <source>
        <dbReference type="EMBL" id="MBK1854868.1"/>
    </source>
</evidence>
<organism evidence="2 3">
    <name type="scientific">Oceaniferula flava</name>
    <dbReference type="NCBI Taxonomy" id="2800421"/>
    <lineage>
        <taxon>Bacteria</taxon>
        <taxon>Pseudomonadati</taxon>
        <taxon>Verrucomicrobiota</taxon>
        <taxon>Verrucomicrobiia</taxon>
        <taxon>Verrucomicrobiales</taxon>
        <taxon>Verrucomicrobiaceae</taxon>
        <taxon>Oceaniferula</taxon>
    </lineage>
</organism>
<dbReference type="InterPro" id="IPR010870">
    <property type="entry name" value="Porin_O/P"/>
</dbReference>
<evidence type="ECO:0000313" key="3">
    <source>
        <dbReference type="Proteomes" id="UP000634206"/>
    </source>
</evidence>
<dbReference type="EMBL" id="JAENIG010000004">
    <property type="protein sequence ID" value="MBK1854868.1"/>
    <property type="molecule type" value="Genomic_DNA"/>
</dbReference>
<dbReference type="Gene3D" id="2.40.160.10">
    <property type="entry name" value="Porin"/>
    <property type="match status" value="1"/>
</dbReference>
<evidence type="ECO:0000256" key="1">
    <source>
        <dbReference type="SAM" id="SignalP"/>
    </source>
</evidence>